<name>X1PW49_9ZZZZ</name>
<dbReference type="PANTHER" id="PTHR43265:SF1">
    <property type="entry name" value="ESTERASE ESTD"/>
    <property type="match status" value="1"/>
</dbReference>
<evidence type="ECO:0008006" key="2">
    <source>
        <dbReference type="Google" id="ProtNLM"/>
    </source>
</evidence>
<sequence>EIAKINRPQEPKKPYPYKEEEVTYENKEAGITLAGTLTFPFEKGPFPAVLLITGSGAQDRNETILNHKPFLVLADYLTRLGISGLRVDDRGVGSSTGDFLQATSKDFAGDVLTGIEYLKSRKEIDPRQIGLMG</sequence>
<dbReference type="SUPFAM" id="SSF53474">
    <property type="entry name" value="alpha/beta-Hydrolases"/>
    <property type="match status" value="1"/>
</dbReference>
<feature type="non-terminal residue" evidence="1">
    <location>
        <position position="133"/>
    </location>
</feature>
<feature type="non-terminal residue" evidence="1">
    <location>
        <position position="1"/>
    </location>
</feature>
<dbReference type="Gene3D" id="3.40.50.1820">
    <property type="entry name" value="alpha/beta hydrolase"/>
    <property type="match status" value="1"/>
</dbReference>
<accession>X1PW49</accession>
<protein>
    <recommendedName>
        <fullName evidence="2">Serine aminopeptidase S33 domain-containing protein</fullName>
    </recommendedName>
</protein>
<comment type="caution">
    <text evidence="1">The sequence shown here is derived from an EMBL/GenBank/DDBJ whole genome shotgun (WGS) entry which is preliminary data.</text>
</comment>
<proteinExistence type="predicted"/>
<dbReference type="InterPro" id="IPR053145">
    <property type="entry name" value="AB_hydrolase_Est10"/>
</dbReference>
<dbReference type="AlphaFoldDB" id="X1PW49"/>
<dbReference type="PANTHER" id="PTHR43265">
    <property type="entry name" value="ESTERASE ESTD"/>
    <property type="match status" value="1"/>
</dbReference>
<evidence type="ECO:0000313" key="1">
    <source>
        <dbReference type="EMBL" id="GAI46801.1"/>
    </source>
</evidence>
<organism evidence="1">
    <name type="scientific">marine sediment metagenome</name>
    <dbReference type="NCBI Taxonomy" id="412755"/>
    <lineage>
        <taxon>unclassified sequences</taxon>
        <taxon>metagenomes</taxon>
        <taxon>ecological metagenomes</taxon>
    </lineage>
</organism>
<gene>
    <name evidence="1" type="ORF">S06H3_63545</name>
</gene>
<reference evidence="1" key="1">
    <citation type="journal article" date="2014" name="Front. Microbiol.">
        <title>High frequency of phylogenetically diverse reductive dehalogenase-homologous genes in deep subseafloor sedimentary metagenomes.</title>
        <authorList>
            <person name="Kawai M."/>
            <person name="Futagami T."/>
            <person name="Toyoda A."/>
            <person name="Takaki Y."/>
            <person name="Nishi S."/>
            <person name="Hori S."/>
            <person name="Arai W."/>
            <person name="Tsubouchi T."/>
            <person name="Morono Y."/>
            <person name="Uchiyama I."/>
            <person name="Ito T."/>
            <person name="Fujiyama A."/>
            <person name="Inagaki F."/>
            <person name="Takami H."/>
        </authorList>
    </citation>
    <scope>NUCLEOTIDE SEQUENCE</scope>
    <source>
        <strain evidence="1">Expedition CK06-06</strain>
    </source>
</reference>
<dbReference type="GO" id="GO:0052689">
    <property type="term" value="F:carboxylic ester hydrolase activity"/>
    <property type="evidence" value="ECO:0007669"/>
    <property type="project" value="TreeGrafter"/>
</dbReference>
<dbReference type="EMBL" id="BARV01042180">
    <property type="protein sequence ID" value="GAI46801.1"/>
    <property type="molecule type" value="Genomic_DNA"/>
</dbReference>
<dbReference type="InterPro" id="IPR029058">
    <property type="entry name" value="AB_hydrolase_fold"/>
</dbReference>